<dbReference type="EMBL" id="CP011058">
    <property type="protein sequence ID" value="AJY75889.1"/>
    <property type="molecule type" value="Genomic_DNA"/>
</dbReference>
<feature type="modified residue" description="4-aspartylphosphate" evidence="4">
    <location>
        <position position="54"/>
    </location>
</feature>
<dbReference type="Pfam" id="PF00072">
    <property type="entry name" value="Response_reg"/>
    <property type="match status" value="1"/>
</dbReference>
<evidence type="ECO:0000313" key="7">
    <source>
        <dbReference type="EMBL" id="AJY75889.1"/>
    </source>
</evidence>
<dbReference type="Gene3D" id="3.40.50.2300">
    <property type="match status" value="1"/>
</dbReference>
<dbReference type="KEGG" id="pbj:VN24_16690"/>
<dbReference type="InterPro" id="IPR018060">
    <property type="entry name" value="HTH_AraC"/>
</dbReference>
<dbReference type="PRINTS" id="PR00032">
    <property type="entry name" value="HTHARAC"/>
</dbReference>
<dbReference type="SMART" id="SM00448">
    <property type="entry name" value="REC"/>
    <property type="match status" value="1"/>
</dbReference>
<dbReference type="CDD" id="cd17536">
    <property type="entry name" value="REC_YesN-like"/>
    <property type="match status" value="1"/>
</dbReference>
<evidence type="ECO:0000256" key="4">
    <source>
        <dbReference type="PROSITE-ProRule" id="PRU00169"/>
    </source>
</evidence>
<dbReference type="PROSITE" id="PS50110">
    <property type="entry name" value="RESPONSE_REGULATORY"/>
    <property type="match status" value="1"/>
</dbReference>
<dbReference type="STRING" id="1126833.VN24_16690"/>
<feature type="domain" description="Response regulatory" evidence="6">
    <location>
        <begin position="2"/>
        <end position="119"/>
    </location>
</feature>
<dbReference type="InterPro" id="IPR018062">
    <property type="entry name" value="HTH_AraC-typ_CS"/>
</dbReference>
<dbReference type="InterPro" id="IPR001789">
    <property type="entry name" value="Sig_transdc_resp-reg_receiver"/>
</dbReference>
<name>A0A0D5NKL0_9BACL</name>
<dbReference type="Proteomes" id="UP000032633">
    <property type="component" value="Chromosome"/>
</dbReference>
<dbReference type="GO" id="GO:0043565">
    <property type="term" value="F:sequence-specific DNA binding"/>
    <property type="evidence" value="ECO:0007669"/>
    <property type="project" value="InterPro"/>
</dbReference>
<keyword evidence="8" id="KW-1185">Reference proteome</keyword>
<evidence type="ECO:0000256" key="3">
    <source>
        <dbReference type="ARBA" id="ARBA00023163"/>
    </source>
</evidence>
<protein>
    <submittedName>
        <fullName evidence="7">Chemotaxis protein CheY</fullName>
    </submittedName>
</protein>
<dbReference type="PANTHER" id="PTHR43280">
    <property type="entry name" value="ARAC-FAMILY TRANSCRIPTIONAL REGULATOR"/>
    <property type="match status" value="1"/>
</dbReference>
<dbReference type="InterPro" id="IPR011006">
    <property type="entry name" value="CheY-like_superfamily"/>
</dbReference>
<feature type="domain" description="HTH araC/xylS-type" evidence="5">
    <location>
        <begin position="285"/>
        <end position="383"/>
    </location>
</feature>
<keyword evidence="2" id="KW-0238">DNA-binding</keyword>
<dbReference type="HOGENOM" id="CLU_000445_5_0_9"/>
<evidence type="ECO:0000313" key="8">
    <source>
        <dbReference type="Proteomes" id="UP000032633"/>
    </source>
</evidence>
<evidence type="ECO:0000259" key="6">
    <source>
        <dbReference type="PROSITE" id="PS50110"/>
    </source>
</evidence>
<evidence type="ECO:0000256" key="1">
    <source>
        <dbReference type="ARBA" id="ARBA00023015"/>
    </source>
</evidence>
<reference evidence="8" key="2">
    <citation type="submission" date="2015-03" db="EMBL/GenBank/DDBJ databases">
        <title>Genome sequence of Paenibacillus beijingensis strain DSM 24997T.</title>
        <authorList>
            <person name="Kwak Y."/>
            <person name="Shin J.-H."/>
        </authorList>
    </citation>
    <scope>NUCLEOTIDE SEQUENCE [LARGE SCALE GENOMIC DNA]</scope>
    <source>
        <strain evidence="8">DSM 24997</strain>
    </source>
</reference>
<organism evidence="7 8">
    <name type="scientific">Paenibacillus beijingensis</name>
    <dbReference type="NCBI Taxonomy" id="1126833"/>
    <lineage>
        <taxon>Bacteria</taxon>
        <taxon>Bacillati</taxon>
        <taxon>Bacillota</taxon>
        <taxon>Bacilli</taxon>
        <taxon>Bacillales</taxon>
        <taxon>Paenibacillaceae</taxon>
        <taxon>Paenibacillus</taxon>
    </lineage>
</organism>
<reference evidence="7 8" key="1">
    <citation type="journal article" date="2015" name="J. Biotechnol.">
        <title>Complete genome sequence of Paenibacillus beijingensis 7188(T) (=DSM 24997(T)), a novel rhizobacterium from jujube garden soil.</title>
        <authorList>
            <person name="Kwak Y."/>
            <person name="Shin J.H."/>
        </authorList>
    </citation>
    <scope>NUCLEOTIDE SEQUENCE [LARGE SCALE GENOMIC DNA]</scope>
    <source>
        <strain evidence="7 8">DSM 24997</strain>
    </source>
</reference>
<sequence>MKALIVDDELNVRDVIRFLGKWAQHGITEVLDAASGMEAKEIIERERPEIIFTDLKMPKMSGVELMEWLSSIGYPGKMIIVTGYDDYAYMRKAIHCGSYDYLLKPIESEALNEALSGAIQMLKKEAAERNPISSGLYKEARKLHANKLITAACEGEPFDPVDVAAYLPKADLYDVTLICFYESHHPDPYIARLDELLEERGWGSVFRLHHNRSVCLLISIHGQLLLLEDWISREFDMPLRLVSGEPITTFAGLPISYRTAQQALAVQSFRAIHRMNELDVARRIHDIVDYVDKHYLEEISLDQLANRFFLSREYISRRFKLEKGMNLSSYIIQRRIEQAKRWLVETDEKMYSIAVKLGYRDEKYFSKLFKRTVGRTPLEYRMSPAKPESKLI</sequence>
<dbReference type="OrthoDB" id="342399at2"/>
<dbReference type="RefSeq" id="WP_045671317.1">
    <property type="nucleotide sequence ID" value="NZ_CP011058.1"/>
</dbReference>
<dbReference type="PATRIC" id="fig|1126833.4.peg.3662"/>
<evidence type="ECO:0000256" key="2">
    <source>
        <dbReference type="ARBA" id="ARBA00023125"/>
    </source>
</evidence>
<dbReference type="InterPro" id="IPR020449">
    <property type="entry name" value="Tscrpt_reg_AraC-type_HTH"/>
</dbReference>
<dbReference type="AlphaFoldDB" id="A0A0D5NKL0"/>
<dbReference type="InterPro" id="IPR009057">
    <property type="entry name" value="Homeodomain-like_sf"/>
</dbReference>
<gene>
    <name evidence="7" type="ORF">VN24_16690</name>
</gene>
<dbReference type="SUPFAM" id="SSF52172">
    <property type="entry name" value="CheY-like"/>
    <property type="match status" value="1"/>
</dbReference>
<dbReference type="Gene3D" id="1.10.10.60">
    <property type="entry name" value="Homeodomain-like"/>
    <property type="match status" value="2"/>
</dbReference>
<keyword evidence="4" id="KW-0597">Phosphoprotein</keyword>
<keyword evidence="3" id="KW-0804">Transcription</keyword>
<dbReference type="Pfam" id="PF12833">
    <property type="entry name" value="HTH_18"/>
    <property type="match status" value="1"/>
</dbReference>
<accession>A0A0D5NKL0</accession>
<dbReference type="GO" id="GO:0003700">
    <property type="term" value="F:DNA-binding transcription factor activity"/>
    <property type="evidence" value="ECO:0007669"/>
    <property type="project" value="InterPro"/>
</dbReference>
<dbReference type="PROSITE" id="PS00041">
    <property type="entry name" value="HTH_ARAC_FAMILY_1"/>
    <property type="match status" value="1"/>
</dbReference>
<dbReference type="PANTHER" id="PTHR43280:SF28">
    <property type="entry name" value="HTH-TYPE TRANSCRIPTIONAL ACTIVATOR RHAS"/>
    <property type="match status" value="1"/>
</dbReference>
<dbReference type="GO" id="GO:0000160">
    <property type="term" value="P:phosphorelay signal transduction system"/>
    <property type="evidence" value="ECO:0007669"/>
    <property type="project" value="InterPro"/>
</dbReference>
<keyword evidence="1" id="KW-0805">Transcription regulation</keyword>
<evidence type="ECO:0000259" key="5">
    <source>
        <dbReference type="PROSITE" id="PS01124"/>
    </source>
</evidence>
<dbReference type="SUPFAM" id="SSF46689">
    <property type="entry name" value="Homeodomain-like"/>
    <property type="match status" value="2"/>
</dbReference>
<dbReference type="SMART" id="SM00342">
    <property type="entry name" value="HTH_ARAC"/>
    <property type="match status" value="1"/>
</dbReference>
<dbReference type="PROSITE" id="PS01124">
    <property type="entry name" value="HTH_ARAC_FAMILY_2"/>
    <property type="match status" value="1"/>
</dbReference>
<proteinExistence type="predicted"/>